<dbReference type="EMBL" id="JAGPNK010000005">
    <property type="protein sequence ID" value="KAH7321040.1"/>
    <property type="molecule type" value="Genomic_DNA"/>
</dbReference>
<dbReference type="Proteomes" id="UP000813444">
    <property type="component" value="Unassembled WGS sequence"/>
</dbReference>
<proteinExistence type="predicted"/>
<sequence>MHRLVIFNTTLLSPVGTRSASAATANPGTSVPSNLSLLATQQRNTACSSIPGGKPGNQGDGKAQRGADLRPASCGPALLPAPQSTTFSYYPGFSFRFASCMVWEMRVTRTRRLCCQNAPTSGELWFGDRLKNHLRDQQTMRNAPPWSIIYAD</sequence>
<evidence type="ECO:0000313" key="2">
    <source>
        <dbReference type="EMBL" id="KAH7321040.1"/>
    </source>
</evidence>
<feature type="region of interest" description="Disordered" evidence="1">
    <location>
        <begin position="46"/>
        <end position="68"/>
    </location>
</feature>
<evidence type="ECO:0000256" key="1">
    <source>
        <dbReference type="SAM" id="MobiDB-lite"/>
    </source>
</evidence>
<accession>A0A8K0SU88</accession>
<evidence type="ECO:0000313" key="3">
    <source>
        <dbReference type="Proteomes" id="UP000813444"/>
    </source>
</evidence>
<comment type="caution">
    <text evidence="2">The sequence shown here is derived from an EMBL/GenBank/DDBJ whole genome shotgun (WGS) entry which is preliminary data.</text>
</comment>
<dbReference type="AlphaFoldDB" id="A0A8K0SU88"/>
<reference evidence="2" key="1">
    <citation type="journal article" date="2021" name="Nat. Commun.">
        <title>Genetic determinants of endophytism in the Arabidopsis root mycobiome.</title>
        <authorList>
            <person name="Mesny F."/>
            <person name="Miyauchi S."/>
            <person name="Thiergart T."/>
            <person name="Pickel B."/>
            <person name="Atanasova L."/>
            <person name="Karlsson M."/>
            <person name="Huettel B."/>
            <person name="Barry K.W."/>
            <person name="Haridas S."/>
            <person name="Chen C."/>
            <person name="Bauer D."/>
            <person name="Andreopoulos W."/>
            <person name="Pangilinan J."/>
            <person name="LaButti K."/>
            <person name="Riley R."/>
            <person name="Lipzen A."/>
            <person name="Clum A."/>
            <person name="Drula E."/>
            <person name="Henrissat B."/>
            <person name="Kohler A."/>
            <person name="Grigoriev I.V."/>
            <person name="Martin F.M."/>
            <person name="Hacquard S."/>
        </authorList>
    </citation>
    <scope>NUCLEOTIDE SEQUENCE</scope>
    <source>
        <strain evidence="2">MPI-CAGE-CH-0235</strain>
    </source>
</reference>
<protein>
    <submittedName>
        <fullName evidence="2">Uncharacterized protein</fullName>
    </submittedName>
</protein>
<name>A0A8K0SU88_9HYPO</name>
<gene>
    <name evidence="2" type="ORF">B0I35DRAFT_205414</name>
</gene>
<keyword evidence="3" id="KW-1185">Reference proteome</keyword>
<organism evidence="2 3">
    <name type="scientific">Stachybotrys elegans</name>
    <dbReference type="NCBI Taxonomy" id="80388"/>
    <lineage>
        <taxon>Eukaryota</taxon>
        <taxon>Fungi</taxon>
        <taxon>Dikarya</taxon>
        <taxon>Ascomycota</taxon>
        <taxon>Pezizomycotina</taxon>
        <taxon>Sordariomycetes</taxon>
        <taxon>Hypocreomycetidae</taxon>
        <taxon>Hypocreales</taxon>
        <taxon>Stachybotryaceae</taxon>
        <taxon>Stachybotrys</taxon>
    </lineage>
</organism>